<keyword evidence="11" id="KW-0812">Transmembrane</keyword>
<feature type="transmembrane region" description="Helical" evidence="11">
    <location>
        <begin position="345"/>
        <end position="365"/>
    </location>
</feature>
<accession>A0A413FB13</accession>
<dbReference type="PANTHER" id="PTHR24361">
    <property type="entry name" value="MITOGEN-ACTIVATED KINASE KINASE KINASE"/>
    <property type="match status" value="1"/>
</dbReference>
<evidence type="ECO:0000256" key="4">
    <source>
        <dbReference type="ARBA" id="ARBA00022741"/>
    </source>
</evidence>
<dbReference type="InterPro" id="IPR053235">
    <property type="entry name" value="Ser_Thr_kinase"/>
</dbReference>
<evidence type="ECO:0000256" key="3">
    <source>
        <dbReference type="ARBA" id="ARBA00022679"/>
    </source>
</evidence>
<dbReference type="PROSITE" id="PS00107">
    <property type="entry name" value="PROTEIN_KINASE_ATP"/>
    <property type="match status" value="1"/>
</dbReference>
<reference evidence="13 14" key="1">
    <citation type="submission" date="2018-08" db="EMBL/GenBank/DDBJ databases">
        <title>A genome reference for cultivated species of the human gut microbiota.</title>
        <authorList>
            <person name="Zou Y."/>
            <person name="Xue W."/>
            <person name="Luo G."/>
        </authorList>
    </citation>
    <scope>NUCLEOTIDE SEQUENCE [LARGE SCALE GENOMIC DNA]</scope>
    <source>
        <strain evidence="13 14">AF04-15</strain>
    </source>
</reference>
<dbReference type="InterPro" id="IPR008266">
    <property type="entry name" value="Tyr_kinase_AS"/>
</dbReference>
<evidence type="ECO:0000256" key="7">
    <source>
        <dbReference type="ARBA" id="ARBA00047899"/>
    </source>
</evidence>
<keyword evidence="11" id="KW-1133">Transmembrane helix</keyword>
<dbReference type="Pfam" id="PF13306">
    <property type="entry name" value="LRR_5"/>
    <property type="match status" value="2"/>
</dbReference>
<feature type="region of interest" description="Disordered" evidence="10">
    <location>
        <begin position="306"/>
        <end position="339"/>
    </location>
</feature>
<dbReference type="Proteomes" id="UP000283880">
    <property type="component" value="Unassembled WGS sequence"/>
</dbReference>
<evidence type="ECO:0000313" key="13">
    <source>
        <dbReference type="EMBL" id="RGX26085.1"/>
    </source>
</evidence>
<keyword evidence="11" id="KW-0472">Membrane</keyword>
<feature type="compositionally biased region" description="Basic and acidic residues" evidence="10">
    <location>
        <begin position="394"/>
        <end position="407"/>
    </location>
</feature>
<dbReference type="InterPro" id="IPR000719">
    <property type="entry name" value="Prot_kinase_dom"/>
</dbReference>
<dbReference type="InterPro" id="IPR032675">
    <property type="entry name" value="LRR_dom_sf"/>
</dbReference>
<dbReference type="Pfam" id="PF00069">
    <property type="entry name" value="Pkinase"/>
    <property type="match status" value="1"/>
</dbReference>
<dbReference type="Gene3D" id="1.10.510.10">
    <property type="entry name" value="Transferase(Phosphotransferase) domain 1"/>
    <property type="match status" value="1"/>
</dbReference>
<comment type="catalytic activity">
    <reaction evidence="8">
        <text>L-seryl-[protein] + ATP = O-phospho-L-seryl-[protein] + ADP + H(+)</text>
        <dbReference type="Rhea" id="RHEA:17989"/>
        <dbReference type="Rhea" id="RHEA-COMP:9863"/>
        <dbReference type="Rhea" id="RHEA-COMP:11604"/>
        <dbReference type="ChEBI" id="CHEBI:15378"/>
        <dbReference type="ChEBI" id="CHEBI:29999"/>
        <dbReference type="ChEBI" id="CHEBI:30616"/>
        <dbReference type="ChEBI" id="CHEBI:83421"/>
        <dbReference type="ChEBI" id="CHEBI:456216"/>
        <dbReference type="EC" id="2.7.11.1"/>
    </reaction>
</comment>
<dbReference type="InterPro" id="IPR011009">
    <property type="entry name" value="Kinase-like_dom_sf"/>
</dbReference>
<evidence type="ECO:0000256" key="9">
    <source>
        <dbReference type="PROSITE-ProRule" id="PRU10141"/>
    </source>
</evidence>
<keyword evidence="6 9" id="KW-0067">ATP-binding</keyword>
<keyword evidence="2 13" id="KW-0723">Serine/threonine-protein kinase</keyword>
<dbReference type="CDD" id="cd14014">
    <property type="entry name" value="STKc_PknB_like"/>
    <property type="match status" value="1"/>
</dbReference>
<dbReference type="PROSITE" id="PS50011">
    <property type="entry name" value="PROTEIN_KINASE_DOM"/>
    <property type="match status" value="1"/>
</dbReference>
<evidence type="ECO:0000256" key="2">
    <source>
        <dbReference type="ARBA" id="ARBA00022527"/>
    </source>
</evidence>
<dbReference type="EC" id="2.7.11.1" evidence="1"/>
<dbReference type="GO" id="GO:0005524">
    <property type="term" value="F:ATP binding"/>
    <property type="evidence" value="ECO:0007669"/>
    <property type="project" value="UniProtKB-UniRule"/>
</dbReference>
<dbReference type="SUPFAM" id="SSF52058">
    <property type="entry name" value="L domain-like"/>
    <property type="match status" value="1"/>
</dbReference>
<dbReference type="PROSITE" id="PS00109">
    <property type="entry name" value="PROTEIN_KINASE_TYR"/>
    <property type="match status" value="1"/>
</dbReference>
<feature type="region of interest" description="Disordered" evidence="10">
    <location>
        <begin position="382"/>
        <end position="421"/>
    </location>
</feature>
<dbReference type="SUPFAM" id="SSF56112">
    <property type="entry name" value="Protein kinase-like (PK-like)"/>
    <property type="match status" value="1"/>
</dbReference>
<comment type="catalytic activity">
    <reaction evidence="7">
        <text>L-threonyl-[protein] + ATP = O-phospho-L-threonyl-[protein] + ADP + H(+)</text>
        <dbReference type="Rhea" id="RHEA:46608"/>
        <dbReference type="Rhea" id="RHEA-COMP:11060"/>
        <dbReference type="Rhea" id="RHEA-COMP:11605"/>
        <dbReference type="ChEBI" id="CHEBI:15378"/>
        <dbReference type="ChEBI" id="CHEBI:30013"/>
        <dbReference type="ChEBI" id="CHEBI:30616"/>
        <dbReference type="ChEBI" id="CHEBI:61977"/>
        <dbReference type="ChEBI" id="CHEBI:456216"/>
        <dbReference type="EC" id="2.7.11.1"/>
    </reaction>
</comment>
<evidence type="ECO:0000313" key="14">
    <source>
        <dbReference type="Proteomes" id="UP000283880"/>
    </source>
</evidence>
<keyword evidence="5 13" id="KW-0418">Kinase</keyword>
<evidence type="ECO:0000256" key="6">
    <source>
        <dbReference type="ARBA" id="ARBA00022840"/>
    </source>
</evidence>
<dbReference type="GO" id="GO:0004674">
    <property type="term" value="F:protein serine/threonine kinase activity"/>
    <property type="evidence" value="ECO:0007669"/>
    <property type="project" value="UniProtKB-KW"/>
</dbReference>
<evidence type="ECO:0000256" key="5">
    <source>
        <dbReference type="ARBA" id="ARBA00022777"/>
    </source>
</evidence>
<keyword evidence="3" id="KW-0808">Transferase</keyword>
<dbReference type="GO" id="GO:0005737">
    <property type="term" value="C:cytoplasm"/>
    <property type="evidence" value="ECO:0007669"/>
    <property type="project" value="TreeGrafter"/>
</dbReference>
<feature type="domain" description="Protein kinase" evidence="12">
    <location>
        <begin position="38"/>
        <end position="310"/>
    </location>
</feature>
<dbReference type="OrthoDB" id="9788659at2"/>
<feature type="binding site" evidence="9">
    <location>
        <position position="67"/>
    </location>
    <ligand>
        <name>ATP</name>
        <dbReference type="ChEBI" id="CHEBI:30616"/>
    </ligand>
</feature>
<protein>
    <recommendedName>
        <fullName evidence="1">non-specific serine/threonine protein kinase</fullName>
        <ecNumber evidence="1">2.7.11.1</ecNumber>
    </recommendedName>
</protein>
<sequence>MEELKEGVRLCPHCGYEQDSTAQPSNALNRNTILHGRYYIGNVIGQGGFGITYVGLDLVLDMKVAVKEYFPTGSVSRINSYSNEIQWDFTGSGRESWSDGIDRFLREARKMAKLDSVPAIVRVRDAFPENQTAYIVMDFVEGDTLKNYLLGHGVLRCEECMALLSPILDSLVVIHDRGFIHRDISPDNIMLQPDGTARLLDMGAAVDVKNSKGRASMLVIKRNFSAPEQYMESETLGSWTDVYAMGATIYYCLTGKVVPEALERGVRNTPLYYDPDLNIPRHVTIALNDALKLQAGCRIRDMREFKRRLSGPEEPAGQKDDGAEVEIAPEQDQIHRTGRRGKRNALIAVGALCVLCVLAVLFYAFRDSGSAAGSEVESTAVAEAGQTNVPAGQRADDGGAPEEKTVEEPTAAQNEQETAGASKYVDVDEAELIYQETKEGNGIMLREYIGKDSYIRLPDEVEGLPVLELGVFFFSQHETLEGVVLPEKVEYLGWFTLAKCTNLKEVELPKDLETIGENSFSECPGLRRIELPEGLKSIQDQVFEGSGLEEITIPSSVEFLGVGSAILQIPQVKIAEGNQRFKMRDGLIYKDGNELAAVPQWIEGKFVISPEINAIGGNAFYRTSLTEVEIPGSVRVVKPKAFSEGHRLETVKLGEGVEELGYHCFAGCESLREIMIPRSVRTIDFNAFKGCVNLKTVTVSKDCQIDEDAFDPGVEINYYD</sequence>
<dbReference type="EMBL" id="QSBM01000017">
    <property type="protein sequence ID" value="RGX26085.1"/>
    <property type="molecule type" value="Genomic_DNA"/>
</dbReference>
<dbReference type="InterPro" id="IPR017441">
    <property type="entry name" value="Protein_kinase_ATP_BS"/>
</dbReference>
<dbReference type="PANTHER" id="PTHR24361:SF433">
    <property type="entry name" value="PROTEIN KINASE DOMAIN-CONTAINING PROTEIN"/>
    <property type="match status" value="1"/>
</dbReference>
<evidence type="ECO:0000256" key="1">
    <source>
        <dbReference type="ARBA" id="ARBA00012513"/>
    </source>
</evidence>
<dbReference type="AlphaFoldDB" id="A0A413FB13"/>
<proteinExistence type="predicted"/>
<keyword evidence="4 9" id="KW-0547">Nucleotide-binding</keyword>
<evidence type="ECO:0000259" key="12">
    <source>
        <dbReference type="PROSITE" id="PS50011"/>
    </source>
</evidence>
<comment type="caution">
    <text evidence="13">The sequence shown here is derived from an EMBL/GenBank/DDBJ whole genome shotgun (WGS) entry which is preliminary data.</text>
</comment>
<name>A0A413FB13_9FIRM</name>
<evidence type="ECO:0000256" key="11">
    <source>
        <dbReference type="SAM" id="Phobius"/>
    </source>
</evidence>
<dbReference type="Gene3D" id="3.80.10.10">
    <property type="entry name" value="Ribonuclease Inhibitor"/>
    <property type="match status" value="1"/>
</dbReference>
<gene>
    <name evidence="13" type="ORF">DWV29_20100</name>
</gene>
<evidence type="ECO:0000256" key="8">
    <source>
        <dbReference type="ARBA" id="ARBA00048679"/>
    </source>
</evidence>
<dbReference type="InterPro" id="IPR026906">
    <property type="entry name" value="LRR_5"/>
</dbReference>
<organism evidence="13 14">
    <name type="scientific">Enterocloster asparagiformis</name>
    <dbReference type="NCBI Taxonomy" id="333367"/>
    <lineage>
        <taxon>Bacteria</taxon>
        <taxon>Bacillati</taxon>
        <taxon>Bacillota</taxon>
        <taxon>Clostridia</taxon>
        <taxon>Lachnospirales</taxon>
        <taxon>Lachnospiraceae</taxon>
        <taxon>Enterocloster</taxon>
    </lineage>
</organism>
<evidence type="ECO:0000256" key="10">
    <source>
        <dbReference type="SAM" id="MobiDB-lite"/>
    </source>
</evidence>